<organism evidence="1 2">
    <name type="scientific">Periplaneta americana</name>
    <name type="common">American cockroach</name>
    <name type="synonym">Blatta americana</name>
    <dbReference type="NCBI Taxonomy" id="6978"/>
    <lineage>
        <taxon>Eukaryota</taxon>
        <taxon>Metazoa</taxon>
        <taxon>Ecdysozoa</taxon>
        <taxon>Arthropoda</taxon>
        <taxon>Hexapoda</taxon>
        <taxon>Insecta</taxon>
        <taxon>Pterygota</taxon>
        <taxon>Neoptera</taxon>
        <taxon>Polyneoptera</taxon>
        <taxon>Dictyoptera</taxon>
        <taxon>Blattodea</taxon>
        <taxon>Blattoidea</taxon>
        <taxon>Blattidae</taxon>
        <taxon>Blattinae</taxon>
        <taxon>Periplaneta</taxon>
    </lineage>
</organism>
<protein>
    <submittedName>
        <fullName evidence="1">Uncharacterized protein</fullName>
    </submittedName>
</protein>
<gene>
    <name evidence="1" type="ORF">ANN_15842</name>
</gene>
<evidence type="ECO:0000313" key="1">
    <source>
        <dbReference type="EMBL" id="KAJ4433533.1"/>
    </source>
</evidence>
<keyword evidence="2" id="KW-1185">Reference proteome</keyword>
<name>A0ABQ8SHJ5_PERAM</name>
<sequence length="67" mass="8060">MKEDRLVKKALNGKIEDIRRRGRPRTRWLDAVENDLREMEVKRWKKTAEDREAWANIMKEAKVLQGP</sequence>
<dbReference type="Proteomes" id="UP001148838">
    <property type="component" value="Unassembled WGS sequence"/>
</dbReference>
<dbReference type="EMBL" id="JAJSOF020000027">
    <property type="protein sequence ID" value="KAJ4433533.1"/>
    <property type="molecule type" value="Genomic_DNA"/>
</dbReference>
<reference evidence="1 2" key="1">
    <citation type="journal article" date="2022" name="Allergy">
        <title>Genome assembly and annotation of Periplaneta americana reveal a comprehensive cockroach allergen profile.</title>
        <authorList>
            <person name="Wang L."/>
            <person name="Xiong Q."/>
            <person name="Saelim N."/>
            <person name="Wang L."/>
            <person name="Nong W."/>
            <person name="Wan A.T."/>
            <person name="Shi M."/>
            <person name="Liu X."/>
            <person name="Cao Q."/>
            <person name="Hui J.H.L."/>
            <person name="Sookrung N."/>
            <person name="Leung T.F."/>
            <person name="Tungtrongchitr A."/>
            <person name="Tsui S.K.W."/>
        </authorList>
    </citation>
    <scope>NUCLEOTIDE SEQUENCE [LARGE SCALE GENOMIC DNA]</scope>
    <source>
        <strain evidence="1">PWHHKU_190912</strain>
    </source>
</reference>
<comment type="caution">
    <text evidence="1">The sequence shown here is derived from an EMBL/GenBank/DDBJ whole genome shotgun (WGS) entry which is preliminary data.</text>
</comment>
<evidence type="ECO:0000313" key="2">
    <source>
        <dbReference type="Proteomes" id="UP001148838"/>
    </source>
</evidence>
<accession>A0ABQ8SHJ5</accession>
<proteinExistence type="predicted"/>